<feature type="site" description="Interaction with phosphoserine on interacting protein" evidence="2">
    <location>
        <position position="142"/>
    </location>
</feature>
<evidence type="ECO:0000256" key="2">
    <source>
        <dbReference type="PIRSR" id="PIRSR000868-1"/>
    </source>
</evidence>
<feature type="domain" description="14-3-3" evidence="4">
    <location>
        <begin position="19"/>
        <end position="251"/>
    </location>
</feature>
<dbReference type="InterPro" id="IPR000308">
    <property type="entry name" value="14-3-3"/>
</dbReference>
<dbReference type="Proteomes" id="UP000023152">
    <property type="component" value="Unassembled WGS sequence"/>
</dbReference>
<dbReference type="SMART" id="SM00101">
    <property type="entry name" value="14_3_3"/>
    <property type="match status" value="1"/>
</dbReference>
<dbReference type="PROSITE" id="PS00797">
    <property type="entry name" value="1433_2"/>
    <property type="match status" value="1"/>
</dbReference>
<dbReference type="InterPro" id="IPR036815">
    <property type="entry name" value="14-3-3_dom_sf"/>
</dbReference>
<reference evidence="5 6" key="1">
    <citation type="journal article" date="2013" name="Curr. Biol.">
        <title>The Genome of the Foraminiferan Reticulomyxa filosa.</title>
        <authorList>
            <person name="Glockner G."/>
            <person name="Hulsmann N."/>
            <person name="Schleicher M."/>
            <person name="Noegel A.A."/>
            <person name="Eichinger L."/>
            <person name="Gallinger C."/>
            <person name="Pawlowski J."/>
            <person name="Sierra R."/>
            <person name="Euteneuer U."/>
            <person name="Pillet L."/>
            <person name="Moustafa A."/>
            <person name="Platzer M."/>
            <person name="Groth M."/>
            <person name="Szafranski K."/>
            <person name="Schliwa M."/>
        </authorList>
    </citation>
    <scope>NUCLEOTIDE SEQUENCE [LARGE SCALE GENOMIC DNA]</scope>
</reference>
<dbReference type="PANTHER" id="PTHR18860">
    <property type="entry name" value="14-3-3 PROTEIN"/>
    <property type="match status" value="1"/>
</dbReference>
<comment type="similarity">
    <text evidence="1 3">Belongs to the 14-3-3 family.</text>
</comment>
<comment type="caution">
    <text evidence="5">The sequence shown here is derived from an EMBL/GenBank/DDBJ whole genome shotgun (WGS) entry which is preliminary data.</text>
</comment>
<dbReference type="CDD" id="cd08774">
    <property type="entry name" value="14-3-3"/>
    <property type="match status" value="1"/>
</dbReference>
<dbReference type="InterPro" id="IPR023410">
    <property type="entry name" value="14-3-3_domain"/>
</dbReference>
<dbReference type="PRINTS" id="PR00305">
    <property type="entry name" value="1433ZETA"/>
</dbReference>
<dbReference type="SUPFAM" id="SSF48445">
    <property type="entry name" value="14-3-3 protein"/>
    <property type="match status" value="1"/>
</dbReference>
<dbReference type="Gene3D" id="1.20.190.20">
    <property type="entry name" value="14-3-3 domain"/>
    <property type="match status" value="1"/>
</dbReference>
<name>X6LUP0_RETFI</name>
<evidence type="ECO:0000313" key="5">
    <source>
        <dbReference type="EMBL" id="ETO05653.1"/>
    </source>
</evidence>
<organism evidence="5 6">
    <name type="scientific">Reticulomyxa filosa</name>
    <dbReference type="NCBI Taxonomy" id="46433"/>
    <lineage>
        <taxon>Eukaryota</taxon>
        <taxon>Sar</taxon>
        <taxon>Rhizaria</taxon>
        <taxon>Retaria</taxon>
        <taxon>Foraminifera</taxon>
        <taxon>Monothalamids</taxon>
        <taxon>Reticulomyxidae</taxon>
        <taxon>Reticulomyxa</taxon>
    </lineage>
</organism>
<feature type="site" description="Interaction with phosphoserine on interacting protein" evidence="2">
    <location>
        <position position="74"/>
    </location>
</feature>
<dbReference type="PROSITE" id="PS00796">
    <property type="entry name" value="1433_1"/>
    <property type="match status" value="1"/>
</dbReference>
<dbReference type="PIRSF" id="PIRSF000868">
    <property type="entry name" value="14-3-3"/>
    <property type="match status" value="1"/>
</dbReference>
<sequence>MSNPVLAAFGYVLSLEAPQLVELVRVAETAERYEDMCKFVKALVETKTAKGQGLDVEERNLLSVAYKNVVGSKRASWRTLSGGFDDADEALIEKYKGIVETELENICKEVISLLVDYLLKTVSDKKDETEVFYLKMIGDYYRYLAEFRQGNDSYKEKSKEYYQKALDIAQDHLPETHPTRLGLALNFSVCYYEILKQPEKACELAKKSFDAAIEKLDGLTDTNYKDSTLIMQLLRDNLTLWTSEQAEEDEA</sequence>
<evidence type="ECO:0000259" key="4">
    <source>
        <dbReference type="SMART" id="SM00101"/>
    </source>
</evidence>
<dbReference type="OrthoDB" id="10260625at2759"/>
<protein>
    <submittedName>
        <fullName evidence="5">14-3-3 protein eta</fullName>
    </submittedName>
</protein>
<accession>X6LUP0</accession>
<keyword evidence="6" id="KW-1185">Reference proteome</keyword>
<dbReference type="AlphaFoldDB" id="X6LUP0"/>
<dbReference type="InterPro" id="IPR023409">
    <property type="entry name" value="14-3-3_CS"/>
</dbReference>
<gene>
    <name evidence="5" type="ORF">RFI_31740</name>
</gene>
<dbReference type="Pfam" id="PF00244">
    <property type="entry name" value="14-3-3"/>
    <property type="match status" value="1"/>
</dbReference>
<evidence type="ECO:0000313" key="6">
    <source>
        <dbReference type="Proteomes" id="UP000023152"/>
    </source>
</evidence>
<evidence type="ECO:0000256" key="1">
    <source>
        <dbReference type="ARBA" id="ARBA00006141"/>
    </source>
</evidence>
<proteinExistence type="inferred from homology"/>
<dbReference type="EMBL" id="ASPP01027886">
    <property type="protein sequence ID" value="ETO05653.1"/>
    <property type="molecule type" value="Genomic_DNA"/>
</dbReference>
<dbReference type="OMA" id="SKGTDKH"/>
<evidence type="ECO:0000256" key="3">
    <source>
        <dbReference type="RuleBase" id="RU003466"/>
    </source>
</evidence>